<keyword evidence="5" id="KW-0145">Chemotaxis</keyword>
<dbReference type="AlphaFoldDB" id="L0K6I0"/>
<dbReference type="EMBL" id="CP003359">
    <property type="protein sequence ID" value="AGB40636.1"/>
    <property type="molecule type" value="Genomic_DNA"/>
</dbReference>
<keyword evidence="15" id="KW-0966">Cell projection</keyword>
<dbReference type="GO" id="GO:0005886">
    <property type="term" value="C:plasma membrane"/>
    <property type="evidence" value="ECO:0007669"/>
    <property type="project" value="UniProtKB-SubCell"/>
</dbReference>
<evidence type="ECO:0000259" key="13">
    <source>
        <dbReference type="Pfam" id="PF01618"/>
    </source>
</evidence>
<keyword evidence="7" id="KW-0283">Flagellar rotation</keyword>
<feature type="transmembrane region" description="Helical" evidence="12">
    <location>
        <begin position="30"/>
        <end position="52"/>
    </location>
</feature>
<evidence type="ECO:0000256" key="2">
    <source>
        <dbReference type="ARBA" id="ARBA00008038"/>
    </source>
</evidence>
<keyword evidence="15" id="KW-0969">Cilium</keyword>
<feature type="domain" description="MotA/TolQ/ExbB proton channel" evidence="13">
    <location>
        <begin position="101"/>
        <end position="218"/>
    </location>
</feature>
<keyword evidence="3" id="KW-0813">Transport</keyword>
<dbReference type="KEGG" id="hhl:Halha_0663"/>
<evidence type="ECO:0000256" key="10">
    <source>
        <dbReference type="ARBA" id="ARBA00023065"/>
    </source>
</evidence>
<comment type="subcellular location">
    <subcellularLocation>
        <location evidence="1">Cell membrane</location>
        <topology evidence="1">Multi-pass membrane protein</topology>
    </subcellularLocation>
</comment>
<keyword evidence="15" id="KW-0282">Flagellum</keyword>
<dbReference type="GO" id="GO:0006935">
    <property type="term" value="P:chemotaxis"/>
    <property type="evidence" value="ECO:0007669"/>
    <property type="project" value="UniProtKB-KW"/>
</dbReference>
<keyword evidence="4" id="KW-1003">Cell membrane</keyword>
<reference evidence="16" key="1">
    <citation type="submission" date="2012-02" db="EMBL/GenBank/DDBJ databases">
        <title>The complete genome of Halobacteroides halobius DSM 5150.</title>
        <authorList>
            <person name="Lucas S."/>
            <person name="Copeland A."/>
            <person name="Lapidus A."/>
            <person name="Glavina del Rio T."/>
            <person name="Dalin E."/>
            <person name="Tice H."/>
            <person name="Bruce D."/>
            <person name="Goodwin L."/>
            <person name="Pitluck S."/>
            <person name="Peters L."/>
            <person name="Mikhailova N."/>
            <person name="Gu W."/>
            <person name="Kyrpides N."/>
            <person name="Mavromatis K."/>
            <person name="Ivanova N."/>
            <person name="Brettin T."/>
            <person name="Detter J.C."/>
            <person name="Han C."/>
            <person name="Larimer F."/>
            <person name="Land M."/>
            <person name="Hauser L."/>
            <person name="Markowitz V."/>
            <person name="Cheng J.-F."/>
            <person name="Hugenholtz P."/>
            <person name="Woyke T."/>
            <person name="Wu D."/>
            <person name="Tindall B."/>
            <person name="Pomrenke H."/>
            <person name="Brambilla E."/>
            <person name="Klenk H.-P."/>
            <person name="Eisen J.A."/>
        </authorList>
    </citation>
    <scope>NUCLEOTIDE SEQUENCE [LARGE SCALE GENOMIC DNA]</scope>
    <source>
        <strain evidence="16">ATCC 35273 / DSM 5150 / MD-1</strain>
    </source>
</reference>
<evidence type="ECO:0000256" key="3">
    <source>
        <dbReference type="ARBA" id="ARBA00022448"/>
    </source>
</evidence>
<feature type="domain" description="Motility protein A N-terminal" evidence="14">
    <location>
        <begin position="8"/>
        <end position="93"/>
    </location>
</feature>
<dbReference type="eggNOG" id="COG1291">
    <property type="taxonomic scope" value="Bacteria"/>
</dbReference>
<comment type="similarity">
    <text evidence="2">Belongs to the MotA family.</text>
</comment>
<dbReference type="InterPro" id="IPR000540">
    <property type="entry name" value="Flag_MotA_CS"/>
</dbReference>
<sequence>MDLDLASIIGLILGVGLVLLGMFLQGQMIIYVSASSALIVIGGTLGGVVLAYSFKHLKDAFAALKIAFSSQEYEASEIISILVSFAEKARREGLLALEEESNQIDDEFLKKGIQLVVDGTDPELVKSILKTELDFMEERHGINSGVFSTAAELAPAFGMIGTLIGLIGMLSQLENPSQLGGGMAVALITTFYGSVLANVFFVPIAEKLAVKSEEEILVKEVMIEGILSIQAGENPRIVEEKLKAFLAPTTRTDIEEEEAVNVNAAG</sequence>
<evidence type="ECO:0000256" key="8">
    <source>
        <dbReference type="ARBA" id="ARBA00022781"/>
    </source>
</evidence>
<feature type="transmembrane region" description="Helical" evidence="12">
    <location>
        <begin position="5"/>
        <end position="24"/>
    </location>
</feature>
<accession>L0K6I0</accession>
<dbReference type="RefSeq" id="WP_015326362.1">
    <property type="nucleotide sequence ID" value="NC_019978.1"/>
</dbReference>
<protein>
    <submittedName>
        <fullName evidence="15">Flagellar motor component</fullName>
    </submittedName>
</protein>
<feature type="transmembrane region" description="Helical" evidence="12">
    <location>
        <begin position="182"/>
        <end position="202"/>
    </location>
</feature>
<keyword evidence="8" id="KW-0375">Hydrogen ion transport</keyword>
<proteinExistence type="inferred from homology"/>
<dbReference type="InterPro" id="IPR046786">
    <property type="entry name" value="MotA_N"/>
</dbReference>
<evidence type="ECO:0000313" key="15">
    <source>
        <dbReference type="EMBL" id="AGB40636.1"/>
    </source>
</evidence>
<evidence type="ECO:0000256" key="6">
    <source>
        <dbReference type="ARBA" id="ARBA00022692"/>
    </source>
</evidence>
<keyword evidence="9 12" id="KW-1133">Transmembrane helix</keyword>
<evidence type="ECO:0000256" key="5">
    <source>
        <dbReference type="ARBA" id="ARBA00022500"/>
    </source>
</evidence>
<dbReference type="HOGENOM" id="CLU_079895_1_0_9"/>
<dbReference type="InterPro" id="IPR047055">
    <property type="entry name" value="MotA-like"/>
</dbReference>
<keyword evidence="16" id="KW-1185">Reference proteome</keyword>
<dbReference type="STRING" id="748449.Halha_0663"/>
<dbReference type="Proteomes" id="UP000010880">
    <property type="component" value="Chromosome"/>
</dbReference>
<dbReference type="GO" id="GO:0071978">
    <property type="term" value="P:bacterial-type flagellum-dependent swarming motility"/>
    <property type="evidence" value="ECO:0007669"/>
    <property type="project" value="InterPro"/>
</dbReference>
<dbReference type="PANTHER" id="PTHR30433:SF2">
    <property type="entry name" value="MOTILITY PROTEIN A"/>
    <property type="match status" value="1"/>
</dbReference>
<dbReference type="InterPro" id="IPR002898">
    <property type="entry name" value="MotA_ExbB_proton_chnl"/>
</dbReference>
<evidence type="ECO:0000313" key="16">
    <source>
        <dbReference type="Proteomes" id="UP000010880"/>
    </source>
</evidence>
<evidence type="ECO:0000256" key="11">
    <source>
        <dbReference type="ARBA" id="ARBA00023136"/>
    </source>
</evidence>
<dbReference type="PANTHER" id="PTHR30433">
    <property type="entry name" value="CHEMOTAXIS PROTEIN MOTA"/>
    <property type="match status" value="1"/>
</dbReference>
<evidence type="ECO:0000256" key="1">
    <source>
        <dbReference type="ARBA" id="ARBA00004651"/>
    </source>
</evidence>
<keyword evidence="11 12" id="KW-0472">Membrane</keyword>
<dbReference type="GO" id="GO:1902600">
    <property type="term" value="P:proton transmembrane transport"/>
    <property type="evidence" value="ECO:0007669"/>
    <property type="project" value="UniProtKB-KW"/>
</dbReference>
<dbReference type="Pfam" id="PF01618">
    <property type="entry name" value="MotA_ExbB"/>
    <property type="match status" value="1"/>
</dbReference>
<organism evidence="15 16">
    <name type="scientific">Halobacteroides halobius (strain ATCC 35273 / DSM 5150 / MD-1)</name>
    <dbReference type="NCBI Taxonomy" id="748449"/>
    <lineage>
        <taxon>Bacteria</taxon>
        <taxon>Bacillati</taxon>
        <taxon>Bacillota</taxon>
        <taxon>Clostridia</taxon>
        <taxon>Halanaerobiales</taxon>
        <taxon>Halobacteroidaceae</taxon>
        <taxon>Halobacteroides</taxon>
    </lineage>
</organism>
<feature type="transmembrane region" description="Helical" evidence="12">
    <location>
        <begin position="146"/>
        <end position="170"/>
    </location>
</feature>
<evidence type="ECO:0000256" key="9">
    <source>
        <dbReference type="ARBA" id="ARBA00022989"/>
    </source>
</evidence>
<keyword evidence="6 12" id="KW-0812">Transmembrane</keyword>
<dbReference type="PROSITE" id="PS01307">
    <property type="entry name" value="MOTA"/>
    <property type="match status" value="1"/>
</dbReference>
<evidence type="ECO:0000256" key="4">
    <source>
        <dbReference type="ARBA" id="ARBA00022475"/>
    </source>
</evidence>
<dbReference type="PATRIC" id="fig|748449.3.peg.621"/>
<evidence type="ECO:0000259" key="14">
    <source>
        <dbReference type="Pfam" id="PF20560"/>
    </source>
</evidence>
<gene>
    <name evidence="15" type="ordered locus">Halha_0663</name>
</gene>
<evidence type="ECO:0000256" key="7">
    <source>
        <dbReference type="ARBA" id="ARBA00022779"/>
    </source>
</evidence>
<dbReference type="Pfam" id="PF20560">
    <property type="entry name" value="MotA_N"/>
    <property type="match status" value="1"/>
</dbReference>
<keyword evidence="10" id="KW-0406">Ion transport</keyword>
<name>L0K6I0_HALHC</name>
<evidence type="ECO:0000256" key="12">
    <source>
        <dbReference type="SAM" id="Phobius"/>
    </source>
</evidence>